<keyword evidence="2" id="KW-1185">Reference proteome</keyword>
<comment type="caution">
    <text evidence="1">The sequence shown here is derived from an EMBL/GenBank/DDBJ whole genome shotgun (WGS) entry which is preliminary data.</text>
</comment>
<organism evidence="1 2">
    <name type="scientific">Microlunatus parietis</name>
    <dbReference type="NCBI Taxonomy" id="682979"/>
    <lineage>
        <taxon>Bacteria</taxon>
        <taxon>Bacillati</taxon>
        <taxon>Actinomycetota</taxon>
        <taxon>Actinomycetes</taxon>
        <taxon>Propionibacteriales</taxon>
        <taxon>Propionibacteriaceae</taxon>
        <taxon>Microlunatus</taxon>
    </lineage>
</organism>
<protein>
    <recommendedName>
        <fullName evidence="3">Uridine kinase</fullName>
    </recommendedName>
</protein>
<dbReference type="RefSeq" id="WP_179757529.1">
    <property type="nucleotide sequence ID" value="NZ_JACCBU010000001.1"/>
</dbReference>
<evidence type="ECO:0000313" key="2">
    <source>
        <dbReference type="Proteomes" id="UP000569914"/>
    </source>
</evidence>
<dbReference type="Proteomes" id="UP000569914">
    <property type="component" value="Unassembled WGS sequence"/>
</dbReference>
<evidence type="ECO:0008006" key="3">
    <source>
        <dbReference type="Google" id="ProtNLM"/>
    </source>
</evidence>
<dbReference type="AlphaFoldDB" id="A0A7Y9IEW8"/>
<sequence>MPLVFVETRLEAVEHRRRVAQRQRGSTGYLGPTWEQLQQVPFDPWQAEHLAHKITIDTAVIEDAVAPATRWIRAYPG</sequence>
<reference evidence="1 2" key="1">
    <citation type="submission" date="2020-07" db="EMBL/GenBank/DDBJ databases">
        <title>Sequencing the genomes of 1000 actinobacteria strains.</title>
        <authorList>
            <person name="Klenk H.-P."/>
        </authorList>
    </citation>
    <scope>NUCLEOTIDE SEQUENCE [LARGE SCALE GENOMIC DNA]</scope>
    <source>
        <strain evidence="1 2">DSM 22083</strain>
    </source>
</reference>
<gene>
    <name evidence="1" type="ORF">BKA15_006273</name>
</gene>
<name>A0A7Y9IEW8_9ACTN</name>
<accession>A0A7Y9IEW8</accession>
<dbReference type="EMBL" id="JACCBU010000001">
    <property type="protein sequence ID" value="NYE74944.1"/>
    <property type="molecule type" value="Genomic_DNA"/>
</dbReference>
<evidence type="ECO:0000313" key="1">
    <source>
        <dbReference type="EMBL" id="NYE74944.1"/>
    </source>
</evidence>
<proteinExistence type="predicted"/>